<dbReference type="InterPro" id="IPR050266">
    <property type="entry name" value="AB_hydrolase_sf"/>
</dbReference>
<dbReference type="Proteomes" id="UP001595912">
    <property type="component" value="Unassembled WGS sequence"/>
</dbReference>
<evidence type="ECO:0000259" key="1">
    <source>
        <dbReference type="Pfam" id="PF00561"/>
    </source>
</evidence>
<dbReference type="Gene3D" id="3.40.50.1820">
    <property type="entry name" value="alpha/beta hydrolase"/>
    <property type="match status" value="1"/>
</dbReference>
<gene>
    <name evidence="2" type="ORF">ACFPIJ_16475</name>
</gene>
<sequence length="319" mass="33751">MHRPSLDAAMSTARTEGRAGVAGRAMAYTKAGAGDLLLLVHGLGGDRRTWDHVIDTLAATHTVIAPDLPGHGESDAPAGDYSLGAHASALRDLLVALGYQSATVIGHSLGGGIAMQFAYQFPDRVDRLVLISSGGLGPQLTPMLRAATLPGAETVVAGLARLPEALTLGLLSAASRLPGLVARPDAGPLATGLRQLQDPRSRRGFIRTARTVIDWRGQTVSAVQHLRQLTDLPVLLAWGSDDRTIPPSHHRAVAELVANPQFIEIAGVGHYPHETAPGQLLPAIATFLASTVPFRYSEARWRHLLTPDPDPDARDTTLL</sequence>
<dbReference type="GO" id="GO:0016787">
    <property type="term" value="F:hydrolase activity"/>
    <property type="evidence" value="ECO:0007669"/>
    <property type="project" value="UniProtKB-KW"/>
</dbReference>
<dbReference type="PRINTS" id="PR00111">
    <property type="entry name" value="ABHYDROLASE"/>
</dbReference>
<dbReference type="PANTHER" id="PTHR43798:SF33">
    <property type="entry name" value="HYDROLASE, PUTATIVE (AFU_ORTHOLOGUE AFUA_2G14860)-RELATED"/>
    <property type="match status" value="1"/>
</dbReference>
<organism evidence="2 3">
    <name type="scientific">Dactylosporangium cerinum</name>
    <dbReference type="NCBI Taxonomy" id="1434730"/>
    <lineage>
        <taxon>Bacteria</taxon>
        <taxon>Bacillati</taxon>
        <taxon>Actinomycetota</taxon>
        <taxon>Actinomycetes</taxon>
        <taxon>Micromonosporales</taxon>
        <taxon>Micromonosporaceae</taxon>
        <taxon>Dactylosporangium</taxon>
    </lineage>
</organism>
<dbReference type="SUPFAM" id="SSF53474">
    <property type="entry name" value="alpha/beta-Hydrolases"/>
    <property type="match status" value="1"/>
</dbReference>
<proteinExistence type="predicted"/>
<name>A0ABV9VSP8_9ACTN</name>
<accession>A0ABV9VSP8</accession>
<keyword evidence="2" id="KW-0378">Hydrolase</keyword>
<comment type="caution">
    <text evidence="2">The sequence shown here is derived from an EMBL/GenBank/DDBJ whole genome shotgun (WGS) entry which is preliminary data.</text>
</comment>
<dbReference type="EMBL" id="JBHSIU010000018">
    <property type="protein sequence ID" value="MFC4999427.1"/>
    <property type="molecule type" value="Genomic_DNA"/>
</dbReference>
<feature type="domain" description="AB hydrolase-1" evidence="1">
    <location>
        <begin position="36"/>
        <end position="277"/>
    </location>
</feature>
<protein>
    <submittedName>
        <fullName evidence="2">Alpha/beta fold hydrolase</fullName>
    </submittedName>
</protein>
<reference evidence="3" key="1">
    <citation type="journal article" date="2019" name="Int. J. Syst. Evol. Microbiol.">
        <title>The Global Catalogue of Microorganisms (GCM) 10K type strain sequencing project: providing services to taxonomists for standard genome sequencing and annotation.</title>
        <authorList>
            <consortium name="The Broad Institute Genomics Platform"/>
            <consortium name="The Broad Institute Genome Sequencing Center for Infectious Disease"/>
            <person name="Wu L."/>
            <person name="Ma J."/>
        </authorList>
    </citation>
    <scope>NUCLEOTIDE SEQUENCE [LARGE SCALE GENOMIC DNA]</scope>
    <source>
        <strain evidence="3">CGMCC 4.7152</strain>
    </source>
</reference>
<evidence type="ECO:0000313" key="3">
    <source>
        <dbReference type="Proteomes" id="UP001595912"/>
    </source>
</evidence>
<evidence type="ECO:0000313" key="2">
    <source>
        <dbReference type="EMBL" id="MFC4999427.1"/>
    </source>
</evidence>
<dbReference type="InterPro" id="IPR029058">
    <property type="entry name" value="AB_hydrolase_fold"/>
</dbReference>
<keyword evidence="3" id="KW-1185">Reference proteome</keyword>
<dbReference type="RefSeq" id="WP_380115854.1">
    <property type="nucleotide sequence ID" value="NZ_JBHSIU010000018.1"/>
</dbReference>
<dbReference type="PANTHER" id="PTHR43798">
    <property type="entry name" value="MONOACYLGLYCEROL LIPASE"/>
    <property type="match status" value="1"/>
</dbReference>
<dbReference type="Pfam" id="PF00561">
    <property type="entry name" value="Abhydrolase_1"/>
    <property type="match status" value="1"/>
</dbReference>
<dbReference type="InterPro" id="IPR000073">
    <property type="entry name" value="AB_hydrolase_1"/>
</dbReference>